<organism evidence="2 3">
    <name type="scientific">Microcoleus anatoxicus PTRS2</name>
    <dbReference type="NCBI Taxonomy" id="2705321"/>
    <lineage>
        <taxon>Bacteria</taxon>
        <taxon>Bacillati</taxon>
        <taxon>Cyanobacteriota</taxon>
        <taxon>Cyanophyceae</taxon>
        <taxon>Oscillatoriophycideae</taxon>
        <taxon>Oscillatoriales</taxon>
        <taxon>Microcoleaceae</taxon>
        <taxon>Microcoleus</taxon>
        <taxon>Microcoleus anatoxicus</taxon>
    </lineage>
</organism>
<comment type="caution">
    <text evidence="2">The sequence shown here is derived from an EMBL/GenBank/DDBJ whole genome shotgun (WGS) entry which is preliminary data.</text>
</comment>
<gene>
    <name evidence="2" type="ORF">WMG39_20205</name>
</gene>
<keyword evidence="3" id="KW-1185">Reference proteome</keyword>
<evidence type="ECO:0000313" key="2">
    <source>
        <dbReference type="EMBL" id="MEK0187153.1"/>
    </source>
</evidence>
<name>A0ABU8YS12_9CYAN</name>
<evidence type="ECO:0000313" key="3">
    <source>
        <dbReference type="Proteomes" id="UP001384579"/>
    </source>
</evidence>
<dbReference type="Proteomes" id="UP001384579">
    <property type="component" value="Unassembled WGS sequence"/>
</dbReference>
<evidence type="ECO:0000256" key="1">
    <source>
        <dbReference type="SAM" id="MobiDB-lite"/>
    </source>
</evidence>
<feature type="compositionally biased region" description="Polar residues" evidence="1">
    <location>
        <begin position="45"/>
        <end position="56"/>
    </location>
</feature>
<sequence>MPATYSLGQEIGTLEDVEITAGLPPLIPPRLPDRSSVEKNRGSRGRSQYLKTETSQ</sequence>
<protein>
    <submittedName>
        <fullName evidence="2">Uncharacterized protein</fullName>
    </submittedName>
</protein>
<feature type="compositionally biased region" description="Basic and acidic residues" evidence="1">
    <location>
        <begin position="31"/>
        <end position="41"/>
    </location>
</feature>
<feature type="region of interest" description="Disordered" evidence="1">
    <location>
        <begin position="24"/>
        <end position="56"/>
    </location>
</feature>
<proteinExistence type="predicted"/>
<reference evidence="2 3" key="1">
    <citation type="journal article" date="2020" name="Harmful Algae">
        <title>Molecular and morphological characterization of a novel dihydroanatoxin-a producing Microcoleus species (cyanobacteria) from the Russian River, California, USA.</title>
        <authorList>
            <person name="Conklin K.Y."/>
            <person name="Stancheva R."/>
            <person name="Otten T.G."/>
            <person name="Fadness R."/>
            <person name="Boyer G.L."/>
            <person name="Read B."/>
            <person name="Zhang X."/>
            <person name="Sheath R.G."/>
        </authorList>
    </citation>
    <scope>NUCLEOTIDE SEQUENCE [LARGE SCALE GENOMIC DNA]</scope>
    <source>
        <strain evidence="2 3">PTRS2</strain>
    </source>
</reference>
<dbReference type="EMBL" id="JBBLXS010000311">
    <property type="protein sequence ID" value="MEK0187153.1"/>
    <property type="molecule type" value="Genomic_DNA"/>
</dbReference>
<accession>A0ABU8YS12</accession>
<dbReference type="RefSeq" id="WP_340521184.1">
    <property type="nucleotide sequence ID" value="NZ_JBBLXS010000311.1"/>
</dbReference>